<dbReference type="Gene3D" id="3.40.50.720">
    <property type="entry name" value="NAD(P)-binding Rossmann-like Domain"/>
    <property type="match status" value="1"/>
</dbReference>
<evidence type="ECO:0000313" key="2">
    <source>
        <dbReference type="EMBL" id="DAD18467.1"/>
    </source>
</evidence>
<evidence type="ECO:0000259" key="1">
    <source>
        <dbReference type="Pfam" id="PF03807"/>
    </source>
</evidence>
<organism evidence="2 3">
    <name type="scientific">Nelumbo nucifera</name>
    <name type="common">Sacred lotus</name>
    <dbReference type="NCBI Taxonomy" id="4432"/>
    <lineage>
        <taxon>Eukaryota</taxon>
        <taxon>Viridiplantae</taxon>
        <taxon>Streptophyta</taxon>
        <taxon>Embryophyta</taxon>
        <taxon>Tracheophyta</taxon>
        <taxon>Spermatophyta</taxon>
        <taxon>Magnoliopsida</taxon>
        <taxon>Proteales</taxon>
        <taxon>Nelumbonaceae</taxon>
        <taxon>Nelumbo</taxon>
    </lineage>
</organism>
<dbReference type="GO" id="GO:0006571">
    <property type="term" value="P:tyrosine biosynthetic process"/>
    <property type="evidence" value="ECO:0007669"/>
    <property type="project" value="InterPro"/>
</dbReference>
<dbReference type="PANTHER" id="PTHR43207:SF4">
    <property type="entry name" value="AROGENATE DEHYDROGENASE 2, CHLOROPLASTIC"/>
    <property type="match status" value="1"/>
</dbReference>
<protein>
    <recommendedName>
        <fullName evidence="1">Pyrroline-5-carboxylate reductase catalytic N-terminal domain-containing protein</fullName>
    </recommendedName>
</protein>
<dbReference type="PANTHER" id="PTHR43207">
    <property type="entry name" value="AROGENATE DEHYDROGENASE-RELATED"/>
    <property type="match status" value="1"/>
</dbReference>
<reference evidence="2 3" key="1">
    <citation type="journal article" date="2020" name="Mol. Biol. Evol.">
        <title>Distinct Expression and Methylation Patterns for Genes with Different Fates following a Single Whole-Genome Duplication in Flowering Plants.</title>
        <authorList>
            <person name="Shi T."/>
            <person name="Rahmani R.S."/>
            <person name="Gugger P.F."/>
            <person name="Wang M."/>
            <person name="Li H."/>
            <person name="Zhang Y."/>
            <person name="Li Z."/>
            <person name="Wang Q."/>
            <person name="Van de Peer Y."/>
            <person name="Marchal K."/>
            <person name="Chen J."/>
        </authorList>
    </citation>
    <scope>NUCLEOTIDE SEQUENCE [LARGE SCALE GENOMIC DNA]</scope>
    <source>
        <tissue evidence="2">Leaf</tissue>
    </source>
</reference>
<proteinExistence type="predicted"/>
<comment type="caution">
    <text evidence="2">The sequence shown here is derived from an EMBL/GenBank/DDBJ whole genome shotgun (WGS) entry which is preliminary data.</text>
</comment>
<dbReference type="Pfam" id="PF03807">
    <property type="entry name" value="F420_oxidored"/>
    <property type="match status" value="1"/>
</dbReference>
<accession>A0A822XE58</accession>
<dbReference type="InterPro" id="IPR028939">
    <property type="entry name" value="P5C_Rdtase_cat_N"/>
</dbReference>
<evidence type="ECO:0000313" key="3">
    <source>
        <dbReference type="Proteomes" id="UP000607653"/>
    </source>
</evidence>
<dbReference type="Proteomes" id="UP000607653">
    <property type="component" value="Unassembled WGS sequence"/>
</dbReference>
<name>A0A822XE58_NELNU</name>
<dbReference type="InterPro" id="IPR045011">
    <property type="entry name" value="TYRAAT1/2"/>
</dbReference>
<dbReference type="EMBL" id="DUZY01000001">
    <property type="protein sequence ID" value="DAD18467.1"/>
    <property type="molecule type" value="Genomic_DNA"/>
</dbReference>
<gene>
    <name evidence="2" type="ORF">HUJ06_019930</name>
</gene>
<dbReference type="GO" id="GO:0033730">
    <property type="term" value="F:arogenate dehydrogenase (NADP+) activity"/>
    <property type="evidence" value="ECO:0007669"/>
    <property type="project" value="InterPro"/>
</dbReference>
<sequence>MMTTNNSVTDSLCKHNGLVLCIASFPNDSESTYEAACNLLQLSSLSINDRLEKSTKLKIAIIGFGNFGQFLAKTLVRQGHTVLAHSRSNYLAVARELGVSSFSDPDDLYEKHPELFGHYIIKERISAAVTRKPSGSAAVAGEPEFAWLSVARFIYPTSCEVKARSHWLNVEAHGLHT</sequence>
<dbReference type="AlphaFoldDB" id="A0A822XE58"/>
<keyword evidence="3" id="KW-1185">Reference proteome</keyword>
<feature type="domain" description="Pyrroline-5-carboxylate reductase catalytic N-terminal" evidence="1">
    <location>
        <begin position="58"/>
        <end position="97"/>
    </location>
</feature>
<dbReference type="InterPro" id="IPR036291">
    <property type="entry name" value="NAD(P)-bd_dom_sf"/>
</dbReference>
<dbReference type="SUPFAM" id="SSF51735">
    <property type="entry name" value="NAD(P)-binding Rossmann-fold domains"/>
    <property type="match status" value="1"/>
</dbReference>